<evidence type="ECO:0000256" key="1">
    <source>
        <dbReference type="ARBA" id="ARBA00009986"/>
    </source>
</evidence>
<dbReference type="PANTHER" id="PTHR42804:SF1">
    <property type="entry name" value="ALDEHYDE DEHYDROGENASE-RELATED"/>
    <property type="match status" value="1"/>
</dbReference>
<dbReference type="InterPro" id="IPR016160">
    <property type="entry name" value="Ald_DH_CS_CYS"/>
</dbReference>
<evidence type="ECO:0000256" key="4">
    <source>
        <dbReference type="ARBA" id="ARBA00049194"/>
    </source>
</evidence>
<dbReference type="PROSITE" id="PS00070">
    <property type="entry name" value="ALDEHYDE_DEHYDR_CYS"/>
    <property type="match status" value="1"/>
</dbReference>
<dbReference type="InterPro" id="IPR029510">
    <property type="entry name" value="Ald_DH_CS_GLU"/>
</dbReference>
<dbReference type="EMBL" id="BAAAVS010000053">
    <property type="protein sequence ID" value="GAA3044775.1"/>
    <property type="molecule type" value="Genomic_DNA"/>
</dbReference>
<keyword evidence="9" id="KW-1185">Reference proteome</keyword>
<evidence type="ECO:0000256" key="2">
    <source>
        <dbReference type="ARBA" id="ARBA00023002"/>
    </source>
</evidence>
<dbReference type="InterPro" id="IPR015590">
    <property type="entry name" value="Aldehyde_DH_dom"/>
</dbReference>
<dbReference type="InterPro" id="IPR016163">
    <property type="entry name" value="Ald_DH_C"/>
</dbReference>
<sequence>MTLTPTLPTNVRAPAALIGERRITGSGELMVTNPYTGTQLGSVAVADADLVDEAIRVAESALAAWSRTAPAQRAATLRRTADLVIERGAGIAGTVTAEMGMPITMALATQRDMPAAVLRAMAAAIEAFRWSEPVDGAELHRVPAGVVAAITPWNMPVHQIVAKVAAALGAGCPVVLKPSEATPYDAELIRGCFIDAGVPADAFAIVNGTGPITGAALTGAPGIAHISFTGSVRAGHAIAAAAATTLTRTTLELGGKSPAVVLPDADLASVIPRVFASGLVNSGQACNATTRLVLPAAAAGDAERLLVQAAQQVRLGDPADPGTTHGPLSSLAHTERVLSQLGRARTDGARFVVGTGTRESATVSDCFIAPTVLADLPATAAAVREEIFGPVLVIQYYDDEADAIQIANDTEYGLSAEVWSASGEHAREVARELEVGQVKINGVRTRERPAVPFGGMKNSGYGRELGAVGLAEFTEIMAVMS</sequence>
<keyword evidence="2 6" id="KW-0560">Oxidoreductase</keyword>
<evidence type="ECO:0000256" key="3">
    <source>
        <dbReference type="ARBA" id="ARBA00024226"/>
    </source>
</evidence>
<dbReference type="PANTHER" id="PTHR42804">
    <property type="entry name" value="ALDEHYDE DEHYDROGENASE"/>
    <property type="match status" value="1"/>
</dbReference>
<proteinExistence type="inferred from homology"/>
<evidence type="ECO:0000313" key="8">
    <source>
        <dbReference type="EMBL" id="GAA3044775.1"/>
    </source>
</evidence>
<protein>
    <recommendedName>
        <fullName evidence="3">aldehyde dehydrogenase (NAD(+))</fullName>
        <ecNumber evidence="3">1.2.1.3</ecNumber>
    </recommendedName>
</protein>
<dbReference type="InterPro" id="IPR016162">
    <property type="entry name" value="Ald_DH_N"/>
</dbReference>
<accession>A0ABP6LJE7</accession>
<dbReference type="PROSITE" id="PS00687">
    <property type="entry name" value="ALDEHYDE_DEHYDR_GLU"/>
    <property type="match status" value="1"/>
</dbReference>
<evidence type="ECO:0000256" key="6">
    <source>
        <dbReference type="RuleBase" id="RU003345"/>
    </source>
</evidence>
<comment type="catalytic activity">
    <reaction evidence="4">
        <text>an aldehyde + NAD(+) + H2O = a carboxylate + NADH + 2 H(+)</text>
        <dbReference type="Rhea" id="RHEA:16185"/>
        <dbReference type="ChEBI" id="CHEBI:15377"/>
        <dbReference type="ChEBI" id="CHEBI:15378"/>
        <dbReference type="ChEBI" id="CHEBI:17478"/>
        <dbReference type="ChEBI" id="CHEBI:29067"/>
        <dbReference type="ChEBI" id="CHEBI:57540"/>
        <dbReference type="ChEBI" id="CHEBI:57945"/>
        <dbReference type="EC" id="1.2.1.3"/>
    </reaction>
</comment>
<evidence type="ECO:0000313" key="9">
    <source>
        <dbReference type="Proteomes" id="UP001501035"/>
    </source>
</evidence>
<evidence type="ECO:0000259" key="7">
    <source>
        <dbReference type="Pfam" id="PF00171"/>
    </source>
</evidence>
<dbReference type="EC" id="1.2.1.3" evidence="3"/>
<reference evidence="9" key="1">
    <citation type="journal article" date="2019" name="Int. J. Syst. Evol. Microbiol.">
        <title>The Global Catalogue of Microorganisms (GCM) 10K type strain sequencing project: providing services to taxonomists for standard genome sequencing and annotation.</title>
        <authorList>
            <consortium name="The Broad Institute Genomics Platform"/>
            <consortium name="The Broad Institute Genome Sequencing Center for Infectious Disease"/>
            <person name="Wu L."/>
            <person name="Ma J."/>
        </authorList>
    </citation>
    <scope>NUCLEOTIDE SEQUENCE [LARGE SCALE GENOMIC DNA]</scope>
    <source>
        <strain evidence="9">JCM 14234</strain>
    </source>
</reference>
<gene>
    <name evidence="8" type="ORF">GCM10010528_25090</name>
</gene>
<evidence type="ECO:0000256" key="5">
    <source>
        <dbReference type="PROSITE-ProRule" id="PRU10007"/>
    </source>
</evidence>
<name>A0ABP6LJE7_9ACTN</name>
<comment type="similarity">
    <text evidence="1 6">Belongs to the aldehyde dehydrogenase family.</text>
</comment>
<feature type="active site" evidence="5">
    <location>
        <position position="252"/>
    </location>
</feature>
<dbReference type="Proteomes" id="UP001501035">
    <property type="component" value="Unassembled WGS sequence"/>
</dbReference>
<dbReference type="SUPFAM" id="SSF53720">
    <property type="entry name" value="ALDH-like"/>
    <property type="match status" value="1"/>
</dbReference>
<dbReference type="InterPro" id="IPR016161">
    <property type="entry name" value="Ald_DH/histidinol_DH"/>
</dbReference>
<organism evidence="8 9">
    <name type="scientific">Gordonia defluvii</name>
    <dbReference type="NCBI Taxonomy" id="283718"/>
    <lineage>
        <taxon>Bacteria</taxon>
        <taxon>Bacillati</taxon>
        <taxon>Actinomycetota</taxon>
        <taxon>Actinomycetes</taxon>
        <taxon>Mycobacteriales</taxon>
        <taxon>Gordoniaceae</taxon>
        <taxon>Gordonia</taxon>
    </lineage>
</organism>
<dbReference type="Gene3D" id="3.40.605.10">
    <property type="entry name" value="Aldehyde Dehydrogenase, Chain A, domain 1"/>
    <property type="match status" value="1"/>
</dbReference>
<dbReference type="Gene3D" id="3.40.309.10">
    <property type="entry name" value="Aldehyde Dehydrogenase, Chain A, domain 2"/>
    <property type="match status" value="1"/>
</dbReference>
<comment type="caution">
    <text evidence="8">The sequence shown here is derived from an EMBL/GenBank/DDBJ whole genome shotgun (WGS) entry which is preliminary data.</text>
</comment>
<dbReference type="Pfam" id="PF00171">
    <property type="entry name" value="Aldedh"/>
    <property type="match status" value="1"/>
</dbReference>
<feature type="domain" description="Aldehyde dehydrogenase" evidence="7">
    <location>
        <begin position="28"/>
        <end position="479"/>
    </location>
</feature>
<dbReference type="RefSeq" id="WP_290713918.1">
    <property type="nucleotide sequence ID" value="NZ_BAAAVS010000053.1"/>
</dbReference>